<name>A0ACB8E8E5_9SAUR</name>
<dbReference type="EMBL" id="CM037623">
    <property type="protein sequence ID" value="KAH7988573.1"/>
    <property type="molecule type" value="Genomic_DNA"/>
</dbReference>
<sequence length="192" mass="23032">MEPQPDGTVQVGDIDPRWRIEPETFQRNFTPTKPPVLTHLLYEIFWIRSCNTWKNWCTSTGLQHAENNFLENHCRVINRRTDPCSITWFLSWSPCGRCSRSIIDFLNNHANVTLNIKVCQLHKDYIRWNRNGLRDLANHGVQISIMQQPDYDYYWRTFVSHQPRGRNDWPWNFSCWIQYYSQQLHSILTTTE</sequence>
<dbReference type="Proteomes" id="UP000827872">
    <property type="component" value="Linkage Group LG10"/>
</dbReference>
<evidence type="ECO:0000313" key="2">
    <source>
        <dbReference type="Proteomes" id="UP000827872"/>
    </source>
</evidence>
<protein>
    <submittedName>
        <fullName evidence="1">Uncharacterized protein</fullName>
    </submittedName>
</protein>
<organism evidence="1 2">
    <name type="scientific">Sphaerodactylus townsendi</name>
    <dbReference type="NCBI Taxonomy" id="933632"/>
    <lineage>
        <taxon>Eukaryota</taxon>
        <taxon>Metazoa</taxon>
        <taxon>Chordata</taxon>
        <taxon>Craniata</taxon>
        <taxon>Vertebrata</taxon>
        <taxon>Euteleostomi</taxon>
        <taxon>Lepidosauria</taxon>
        <taxon>Squamata</taxon>
        <taxon>Bifurcata</taxon>
        <taxon>Gekkota</taxon>
        <taxon>Sphaerodactylidae</taxon>
        <taxon>Sphaerodactylus</taxon>
    </lineage>
</organism>
<keyword evidence="2" id="KW-1185">Reference proteome</keyword>
<proteinExistence type="predicted"/>
<evidence type="ECO:0000313" key="1">
    <source>
        <dbReference type="EMBL" id="KAH7988573.1"/>
    </source>
</evidence>
<comment type="caution">
    <text evidence="1">The sequence shown here is derived from an EMBL/GenBank/DDBJ whole genome shotgun (WGS) entry which is preliminary data.</text>
</comment>
<gene>
    <name evidence="1" type="ORF">K3G42_019169</name>
</gene>
<reference evidence="1" key="1">
    <citation type="submission" date="2021-08" db="EMBL/GenBank/DDBJ databases">
        <title>The first chromosome-level gecko genome reveals the dynamic sex chromosomes of Neotropical dwarf geckos (Sphaerodactylidae: Sphaerodactylus).</title>
        <authorList>
            <person name="Pinto B.J."/>
            <person name="Keating S.E."/>
            <person name="Gamble T."/>
        </authorList>
    </citation>
    <scope>NUCLEOTIDE SEQUENCE</scope>
    <source>
        <strain evidence="1">TG3544</strain>
    </source>
</reference>
<accession>A0ACB8E8E5</accession>